<evidence type="ECO:0000256" key="1">
    <source>
        <dbReference type="ARBA" id="ARBA00004496"/>
    </source>
</evidence>
<keyword evidence="2 4" id="KW-0963">Cytoplasm</keyword>
<evidence type="ECO:0000256" key="3">
    <source>
        <dbReference type="ARBA" id="ARBA00023186"/>
    </source>
</evidence>
<reference evidence="5 6" key="1">
    <citation type="submission" date="2021-05" db="EMBL/GenBank/DDBJ databases">
        <title>Molecular characterization for Shewanella algae harboring chromosomal blaOXA-55-like strains isolated from clinical and environment sample.</title>
        <authorList>
            <person name="Ohama Y."/>
            <person name="Aoki K."/>
            <person name="Harada S."/>
            <person name="Moriya K."/>
            <person name="Ishii Y."/>
            <person name="Tateda K."/>
        </authorList>
    </citation>
    <scope>NUCLEOTIDE SEQUENCE [LARGE SCALE GENOMIC DNA]</scope>
    <source>
        <strain evidence="5 6">LMG 23746</strain>
    </source>
</reference>
<dbReference type="RefSeq" id="WP_119978148.1">
    <property type="nucleotide sequence ID" value="NZ_BPFB01000014.1"/>
</dbReference>
<comment type="caution">
    <text evidence="5">The sequence shown here is derived from an EMBL/GenBank/DDBJ whole genome shotgun (WGS) entry which is preliminary data.</text>
</comment>
<dbReference type="EMBL" id="BPFB01000014">
    <property type="protein sequence ID" value="GIU45841.1"/>
    <property type="molecule type" value="Genomic_DNA"/>
</dbReference>
<sequence>MRQEYHITSLVVHAAPSAVAQITADIEALAGADIHAISDQAKFVVTLEGESQASILKNIEAINALNGVLSSSLIYHQVEPVEEKSEETP</sequence>
<proteinExistence type="inferred from homology"/>
<dbReference type="HAMAP" id="MF_02200">
    <property type="entry name" value="NapD"/>
    <property type="match status" value="1"/>
</dbReference>
<dbReference type="PANTHER" id="PTHR38603">
    <property type="entry name" value="CHAPERONE NAPD"/>
    <property type="match status" value="1"/>
</dbReference>
<organism evidence="5 6">
    <name type="scientific">Shewanella algidipiscicola</name>
    <dbReference type="NCBI Taxonomy" id="614070"/>
    <lineage>
        <taxon>Bacteria</taxon>
        <taxon>Pseudomonadati</taxon>
        <taxon>Pseudomonadota</taxon>
        <taxon>Gammaproteobacteria</taxon>
        <taxon>Alteromonadales</taxon>
        <taxon>Shewanellaceae</taxon>
        <taxon>Shewanella</taxon>
    </lineage>
</organism>
<evidence type="ECO:0000313" key="5">
    <source>
        <dbReference type="EMBL" id="GIU45841.1"/>
    </source>
</evidence>
<accession>A0ABQ4PEA1</accession>
<gene>
    <name evidence="5" type="primary">napD_2</name>
    <name evidence="4" type="synonym">napD</name>
    <name evidence="5" type="ORF">TUM4630_14880</name>
</gene>
<dbReference type="PANTHER" id="PTHR38603:SF1">
    <property type="entry name" value="CHAPERONE NAPD"/>
    <property type="match status" value="1"/>
</dbReference>
<comment type="similarity">
    <text evidence="4">Belongs to the NapD family.</text>
</comment>
<keyword evidence="6" id="KW-1185">Reference proteome</keyword>
<comment type="subunit">
    <text evidence="4">Interacts with the cytoplasmic NapA precursor.</text>
</comment>
<evidence type="ECO:0000256" key="4">
    <source>
        <dbReference type="HAMAP-Rule" id="MF_02200"/>
    </source>
</evidence>
<protein>
    <recommendedName>
        <fullName evidence="4">Chaperone NapD</fullName>
    </recommendedName>
    <alternativeName>
        <fullName evidence="4">NapA signal peptide-binding chaperone NapD</fullName>
    </alternativeName>
</protein>
<evidence type="ECO:0000256" key="2">
    <source>
        <dbReference type="ARBA" id="ARBA00022490"/>
    </source>
</evidence>
<evidence type="ECO:0000313" key="6">
    <source>
        <dbReference type="Proteomes" id="UP000761574"/>
    </source>
</evidence>
<name>A0ABQ4PEA1_9GAMM</name>
<dbReference type="Gene3D" id="3.30.70.920">
    <property type="match status" value="1"/>
</dbReference>
<comment type="function">
    <text evidence="4">Chaperone for NapA, the catalytic subunit of the periplasmic nitrate reductase. It binds directly and specifically to the twin-arginine signal peptide of NapA, preventing premature interaction with the Tat translocase and premature export.</text>
</comment>
<dbReference type="InterPro" id="IPR005623">
    <property type="entry name" value="Chaperone_NapD_NO3_reduct"/>
</dbReference>
<comment type="subcellular location">
    <subcellularLocation>
        <location evidence="1 4">Cytoplasm</location>
    </subcellularLocation>
</comment>
<dbReference type="Pfam" id="PF03927">
    <property type="entry name" value="NapD"/>
    <property type="match status" value="1"/>
</dbReference>
<keyword evidence="3 4" id="KW-0143">Chaperone</keyword>
<dbReference type="Proteomes" id="UP000761574">
    <property type="component" value="Unassembled WGS sequence"/>
</dbReference>